<keyword evidence="3" id="KW-1185">Reference proteome</keyword>
<evidence type="ECO:0008006" key="4">
    <source>
        <dbReference type="Google" id="ProtNLM"/>
    </source>
</evidence>
<evidence type="ECO:0000256" key="1">
    <source>
        <dbReference type="SAM" id="MobiDB-lite"/>
    </source>
</evidence>
<dbReference type="SUPFAM" id="SSF56112">
    <property type="entry name" value="Protein kinase-like (PK-like)"/>
    <property type="match status" value="1"/>
</dbReference>
<comment type="caution">
    <text evidence="2">The sequence shown here is derived from an EMBL/GenBank/DDBJ whole genome shotgun (WGS) entry which is preliminary data.</text>
</comment>
<evidence type="ECO:0000313" key="3">
    <source>
        <dbReference type="Proteomes" id="UP000095229"/>
    </source>
</evidence>
<dbReference type="InterPro" id="IPR011009">
    <property type="entry name" value="Kinase-like_dom_sf"/>
</dbReference>
<dbReference type="RefSeq" id="WP_058518067.1">
    <property type="nucleotide sequence ID" value="NZ_CAAAIE010000011.1"/>
</dbReference>
<dbReference type="AlphaFoldDB" id="A0A1E5JPR4"/>
<gene>
    <name evidence="2" type="ORF">lpari_02527</name>
</gene>
<dbReference type="Gene3D" id="1.10.510.10">
    <property type="entry name" value="Transferase(Phosphotransferase) domain 1"/>
    <property type="match status" value="1"/>
</dbReference>
<feature type="compositionally biased region" description="Polar residues" evidence="1">
    <location>
        <begin position="677"/>
        <end position="686"/>
    </location>
</feature>
<feature type="region of interest" description="Disordered" evidence="1">
    <location>
        <begin position="638"/>
        <end position="736"/>
    </location>
</feature>
<protein>
    <recommendedName>
        <fullName evidence="4">Protein kinase domain-containing protein</fullName>
    </recommendedName>
</protein>
<reference evidence="2 3" key="1">
    <citation type="submission" date="2016-02" db="EMBL/GenBank/DDBJ databases">
        <title>Secondary metabolites in Legionella.</title>
        <authorList>
            <person name="Tobias N.J."/>
            <person name="Bode H.B."/>
        </authorList>
    </citation>
    <scope>NUCLEOTIDE SEQUENCE [LARGE SCALE GENOMIC DNA]</scope>
    <source>
        <strain evidence="2 3">DSM 19216</strain>
    </source>
</reference>
<evidence type="ECO:0000313" key="2">
    <source>
        <dbReference type="EMBL" id="OEH46511.1"/>
    </source>
</evidence>
<dbReference type="OrthoDB" id="5634485at2"/>
<dbReference type="PATRIC" id="fig|45071.6.peg.2455"/>
<sequence>MGLTVKPINAKHRRLIRQIHEFNKIPEEDVVQRLFYLQKINYHINSIPIFEGEFKWLAARGPESWRAHQERFGVNPDGSFFFKGIQFAKAVASQVTAPLISPGLKEEIEGKDIYELMQERDALLKSARPFSEIKERFLAISAHLSVIAEKENILKKNLDDHAQILSLAKDKISAIKGENDLSSSDYKTEILGEKQVNNFNFKFRMKGWKESLVFRVEDRNDLSFEQDLHTYPVSKYFANDVALFMMQFKSEDQKEIEFKPVVLSQFANQGSLLDIAKRLKGQPHQKIAAVTKYYFNQINDFCLKLKEANAYHPDIKLSNFLVHNQKLLVSDRKTFVRSPKPLASILRSSPRYAPPQYLACLDEACEDYLPKAKTTQIDIEQLMSYQIGKALKEFLIVTQLGDITEKSDEKHRSVLAHFEKPNRAITNLSILVDELTRYQEGKRLTIEQFKRLLPFVNHNIDDFYKQLEMELPAKHLGIERELDEIEQLLNKNECEDITFLEQANIVFVAISEQDPKEPRLNRMAEKLAIKSYQEYSESYFSQISQDIEASLLAKDWDSASWWRQIIHTLSFGFFRVKRVTTADNIDISLNFNDQEFRTHFIQLEFLPATILDSLGATEANNFNDYFQAHLDEIRALNDTNSNSEEEEVDVLETQKDPTEEEASVPSPTEKKDEELLSTETIVVKNNSTEKSDGATSPTKTSADVKPHASEESPAGQQKTASQTDKPKHKKRTSVDLKENYRFFAKLAKGAKDDDPQVKKRSIRRVGSTLFRGEKNSHYPKAQDIFRQPQAVQEKISTQEHLTTGLIQ</sequence>
<accession>A0A1E5JPR4</accession>
<feature type="compositionally biased region" description="Polar residues" evidence="1">
    <location>
        <begin position="714"/>
        <end position="723"/>
    </location>
</feature>
<organism evidence="2 3">
    <name type="scientific">Legionella parisiensis</name>
    <dbReference type="NCBI Taxonomy" id="45071"/>
    <lineage>
        <taxon>Bacteria</taxon>
        <taxon>Pseudomonadati</taxon>
        <taxon>Pseudomonadota</taxon>
        <taxon>Gammaproteobacteria</taxon>
        <taxon>Legionellales</taxon>
        <taxon>Legionellaceae</taxon>
        <taxon>Legionella</taxon>
    </lineage>
</organism>
<dbReference type="EMBL" id="LSOG01000067">
    <property type="protein sequence ID" value="OEH46511.1"/>
    <property type="molecule type" value="Genomic_DNA"/>
</dbReference>
<dbReference type="Proteomes" id="UP000095229">
    <property type="component" value="Unassembled WGS sequence"/>
</dbReference>
<name>A0A1E5JPR4_9GAMM</name>
<proteinExistence type="predicted"/>
<dbReference type="NCBIfam" id="NF043057">
    <property type="entry name" value="T4SS_LegK7"/>
    <property type="match status" value="1"/>
</dbReference>